<dbReference type="EMBL" id="CP033041">
    <property type="protein sequence ID" value="AYM73460.1"/>
    <property type="molecule type" value="Genomic_DNA"/>
</dbReference>
<name>A0A1T4JCZ6_ENTFC</name>
<sequence>MELTVTPKAQKWFESEIDLPETYGIRFFGKVYGKTEVHDGFSIGMSVEQPEHPVKKVEIDGTLFFIEDADEWFFKGYDLLVDYDPKLEEPTYHFKKQ</sequence>
<evidence type="ECO:0000256" key="1">
    <source>
        <dbReference type="ARBA" id="ARBA00006718"/>
    </source>
</evidence>
<reference evidence="3 9" key="2">
    <citation type="submission" date="2018-07" db="EMBL/GenBank/DDBJ databases">
        <title>High quality draft genome sequencing of Enterococcus faecium exhibiting probiotic potential isolated from mucus of freshwater fish.</title>
        <authorList>
            <person name="El-Jeni R."/>
            <person name="Ghedira K."/>
            <person name="Abdelhak S."/>
            <person name="El-Bour M."/>
            <person name="Bouhaouala-Zahar B."/>
        </authorList>
    </citation>
    <scope>NUCLEOTIDE SEQUENCE [LARGE SCALE GENOMIC DNA]</scope>
    <source>
        <strain evidence="3 9">R.A73</strain>
    </source>
</reference>
<evidence type="ECO:0000313" key="2">
    <source>
        <dbReference type="EMBL" id="AYM73460.1"/>
    </source>
</evidence>
<dbReference type="Proteomes" id="UP000275747">
    <property type="component" value="Chromosome"/>
</dbReference>
<dbReference type="Proteomes" id="UP000194885">
    <property type="component" value="Unassembled WGS sequence"/>
</dbReference>
<evidence type="ECO:0000313" key="7">
    <source>
        <dbReference type="Proteomes" id="UP000275747"/>
    </source>
</evidence>
<evidence type="ECO:0000313" key="6">
    <source>
        <dbReference type="Proteomes" id="UP000194885"/>
    </source>
</evidence>
<reference evidence="5 8" key="4">
    <citation type="submission" date="2018-10" db="EMBL/GenBank/DDBJ databases">
        <title>Genotypes and phenotypes of Enterococci isolated from broiler chickens.</title>
        <authorList>
            <person name="Muhammad A.R."/>
            <person name="Diarra M.S."/>
        </authorList>
    </citation>
    <scope>NUCLEOTIDE SEQUENCE [LARGE SCALE GENOMIC DNA]</scope>
    <source>
        <strain evidence="5 8">P5 C A 35</strain>
    </source>
</reference>
<organism evidence="4 6">
    <name type="scientific">Enterococcus faecium</name>
    <name type="common">Streptococcus faecium</name>
    <dbReference type="NCBI Taxonomy" id="1352"/>
    <lineage>
        <taxon>Bacteria</taxon>
        <taxon>Bacillati</taxon>
        <taxon>Bacillota</taxon>
        <taxon>Bacilli</taxon>
        <taxon>Lactobacillales</taxon>
        <taxon>Enterococcaceae</taxon>
        <taxon>Enterococcus</taxon>
    </lineage>
</organism>
<dbReference type="SUPFAM" id="SSF89360">
    <property type="entry name" value="HesB-like domain"/>
    <property type="match status" value="1"/>
</dbReference>
<evidence type="ECO:0000313" key="5">
    <source>
        <dbReference type="EMBL" id="ROX58181.1"/>
    </source>
</evidence>
<reference evidence="2 7" key="3">
    <citation type="submission" date="2018-10" db="EMBL/GenBank/DDBJ databases">
        <title>Escaping from acidified nitrite in gastric host defense: Transcriptomic basis for resistance to free nitrous acid in Enterococcus faecalis.</title>
        <authorList>
            <person name="Yu Z."/>
            <person name="Shi D."/>
            <person name="Liu W."/>
            <person name="Meng F."/>
        </authorList>
    </citation>
    <scope>NUCLEOTIDE SEQUENCE [LARGE SCALE GENOMIC DNA]</scope>
    <source>
        <strain evidence="2 7">JE1</strain>
    </source>
</reference>
<protein>
    <submittedName>
        <fullName evidence="4">HesB-like protein</fullName>
    </submittedName>
    <submittedName>
        <fullName evidence="2">Iron-sulfur cluster biosynthesis protein</fullName>
    </submittedName>
</protein>
<dbReference type="Proteomes" id="UP000281752">
    <property type="component" value="Unassembled WGS sequence"/>
</dbReference>
<dbReference type="InterPro" id="IPR008326">
    <property type="entry name" value="PdhI-like"/>
</dbReference>
<proteinExistence type="inferred from homology"/>
<dbReference type="InterPro" id="IPR035903">
    <property type="entry name" value="HesB-like_dom_sf"/>
</dbReference>
<dbReference type="RefSeq" id="WP_002292868.1">
    <property type="nucleotide sequence ID" value="NZ_CABGQB010000003.1"/>
</dbReference>
<dbReference type="AlphaFoldDB" id="A0A1T4JCZ6"/>
<dbReference type="PIRSF" id="PIRSF034852">
    <property type="entry name" value="UCP034852"/>
    <property type="match status" value="1"/>
</dbReference>
<comment type="similarity">
    <text evidence="1">Belongs to the HesB/IscA family.</text>
</comment>
<dbReference type="EMBL" id="QOVC01000003">
    <property type="protein sequence ID" value="KAA0691555.1"/>
    <property type="molecule type" value="Genomic_DNA"/>
</dbReference>
<evidence type="ECO:0000313" key="8">
    <source>
        <dbReference type="Proteomes" id="UP000281752"/>
    </source>
</evidence>
<evidence type="ECO:0000313" key="3">
    <source>
        <dbReference type="EMBL" id="KAA0691555.1"/>
    </source>
</evidence>
<gene>
    <name evidence="4" type="ORF">A5810_000230</name>
    <name evidence="2" type="ORF">D9Z05_09485</name>
    <name evidence="3" type="ORF">DTX73_04380</name>
    <name evidence="5" type="ORF">EGW36_03040</name>
</gene>
<reference evidence="4 6" key="1">
    <citation type="submission" date="2017-05" db="EMBL/GenBank/DDBJ databases">
        <title>The Genome Sequence of Enterococcus faecium 7H8_DIV0219.</title>
        <authorList>
            <consortium name="The Broad Institute Genomics Platform"/>
            <consortium name="The Broad Institute Genomic Center for Infectious Diseases"/>
            <person name="Earl A."/>
            <person name="Manson A."/>
            <person name="Schwartman J."/>
            <person name="Gilmore M."/>
            <person name="Abouelleil A."/>
            <person name="Cao P."/>
            <person name="Chapman S."/>
            <person name="Cusick C."/>
            <person name="Shea T."/>
            <person name="Young S."/>
            <person name="Neafsey D."/>
            <person name="Nusbaum C."/>
            <person name="Birren B."/>
        </authorList>
    </citation>
    <scope>NUCLEOTIDE SEQUENCE [LARGE SCALE GENOMIC DNA]</scope>
    <source>
        <strain evidence="4 6">7H8_DIV0219</strain>
    </source>
</reference>
<accession>A0A1T4JCZ6</accession>
<dbReference type="Proteomes" id="UP000448762">
    <property type="component" value="Unassembled WGS sequence"/>
</dbReference>
<evidence type="ECO:0000313" key="9">
    <source>
        <dbReference type="Proteomes" id="UP000448762"/>
    </source>
</evidence>
<evidence type="ECO:0000313" key="4">
    <source>
        <dbReference type="EMBL" id="OTN95906.1"/>
    </source>
</evidence>
<dbReference type="EMBL" id="NGKW01000001">
    <property type="protein sequence ID" value="OTN95906.1"/>
    <property type="molecule type" value="Genomic_DNA"/>
</dbReference>
<dbReference type="EMBL" id="RKNM01000002">
    <property type="protein sequence ID" value="ROX58181.1"/>
    <property type="molecule type" value="Genomic_DNA"/>
</dbReference>